<protein>
    <submittedName>
        <fullName evidence="1">Uncharacterized protein</fullName>
    </submittedName>
</protein>
<dbReference type="EMBL" id="JADEWF010000041">
    <property type="protein sequence ID" value="MBE9219649.1"/>
    <property type="molecule type" value="Genomic_DNA"/>
</dbReference>
<organism evidence="1 2">
    <name type="scientific">Dolichospermum flos-aquae LEGE 04289</name>
    <dbReference type="NCBI Taxonomy" id="1828708"/>
    <lineage>
        <taxon>Bacteria</taxon>
        <taxon>Bacillati</taxon>
        <taxon>Cyanobacteriota</taxon>
        <taxon>Cyanophyceae</taxon>
        <taxon>Nostocales</taxon>
        <taxon>Aphanizomenonaceae</taxon>
        <taxon>Dolichospermum</taxon>
    </lineage>
</organism>
<reference evidence="1" key="1">
    <citation type="submission" date="2020-10" db="EMBL/GenBank/DDBJ databases">
        <authorList>
            <person name="Castelo-Branco R."/>
            <person name="Eusebio N."/>
            <person name="Adriana R."/>
            <person name="Vieira A."/>
            <person name="Brugerolle De Fraissinette N."/>
            <person name="Rezende De Castro R."/>
            <person name="Schneider M.P."/>
            <person name="Vasconcelos V."/>
            <person name="Leao P.N."/>
        </authorList>
    </citation>
    <scope>NUCLEOTIDE SEQUENCE</scope>
    <source>
        <strain evidence="1">LEGE 04289</strain>
    </source>
</reference>
<accession>A0ACC5Q3Z0</accession>
<evidence type="ECO:0000313" key="1">
    <source>
        <dbReference type="EMBL" id="MBE9219649.1"/>
    </source>
</evidence>
<name>A0ACC5Q3Z0_DOLFA</name>
<dbReference type="Proteomes" id="UP000597867">
    <property type="component" value="Unassembled WGS sequence"/>
</dbReference>
<comment type="caution">
    <text evidence="1">The sequence shown here is derived from an EMBL/GenBank/DDBJ whole genome shotgun (WGS) entry which is preliminary data.</text>
</comment>
<sequence>MAITSQIKDILNYFLNKVNLNIETLTAEKLEALRLKKIEKMGNFELPVFPIPDSFNSHQAEIFSHYFVLKYHTHSGKAINFCNFKKGDTLQ</sequence>
<gene>
    <name evidence="1" type="ORF">IQ222_12785</name>
</gene>
<proteinExistence type="predicted"/>
<evidence type="ECO:0000313" key="2">
    <source>
        <dbReference type="Proteomes" id="UP000597867"/>
    </source>
</evidence>
<keyword evidence="2" id="KW-1185">Reference proteome</keyword>